<protein>
    <submittedName>
        <fullName evidence="1">Uncharacterized protein</fullName>
    </submittedName>
</protein>
<name>A0A091E380_FUKDA</name>
<dbReference type="EMBL" id="KN120738">
    <property type="protein sequence ID" value="KFO37777.1"/>
    <property type="molecule type" value="Genomic_DNA"/>
</dbReference>
<dbReference type="AlphaFoldDB" id="A0A091E380"/>
<dbReference type="Proteomes" id="UP000028990">
    <property type="component" value="Unassembled WGS sequence"/>
</dbReference>
<gene>
    <name evidence="1" type="ORF">H920_00811</name>
</gene>
<evidence type="ECO:0000313" key="1">
    <source>
        <dbReference type="EMBL" id="KFO37777.1"/>
    </source>
</evidence>
<accession>A0A091E380</accession>
<evidence type="ECO:0000313" key="2">
    <source>
        <dbReference type="Proteomes" id="UP000028990"/>
    </source>
</evidence>
<sequence length="132" mass="14947">MLLLISDEKPALKTEHLSPPISGDFHFSGGPELMFRQVQAPVLPRHSDRTHSECSHYEDLEEPEPEKVSSEVRCQWVIAKCTVHSARVSFTFIRLLNNTRKCLSSSSQSYSLQALTTQAPPSTYPEPKRKTH</sequence>
<proteinExistence type="predicted"/>
<keyword evidence="2" id="KW-1185">Reference proteome</keyword>
<reference evidence="1 2" key="1">
    <citation type="submission" date="2013-11" db="EMBL/GenBank/DDBJ databases">
        <title>The Damaraland mole rat (Fukomys damarensis) genome and evolution of African mole rats.</title>
        <authorList>
            <person name="Gladyshev V.N."/>
            <person name="Fang X."/>
        </authorList>
    </citation>
    <scope>NUCLEOTIDE SEQUENCE [LARGE SCALE GENOMIC DNA]</scope>
    <source>
        <tissue evidence="1">Liver</tissue>
    </source>
</reference>
<organism evidence="1 2">
    <name type="scientific">Fukomys damarensis</name>
    <name type="common">Damaraland mole rat</name>
    <name type="synonym">Cryptomys damarensis</name>
    <dbReference type="NCBI Taxonomy" id="885580"/>
    <lineage>
        <taxon>Eukaryota</taxon>
        <taxon>Metazoa</taxon>
        <taxon>Chordata</taxon>
        <taxon>Craniata</taxon>
        <taxon>Vertebrata</taxon>
        <taxon>Euteleostomi</taxon>
        <taxon>Mammalia</taxon>
        <taxon>Eutheria</taxon>
        <taxon>Euarchontoglires</taxon>
        <taxon>Glires</taxon>
        <taxon>Rodentia</taxon>
        <taxon>Hystricomorpha</taxon>
        <taxon>Bathyergidae</taxon>
        <taxon>Fukomys</taxon>
    </lineage>
</organism>